<dbReference type="PROSITE" id="PS00086">
    <property type="entry name" value="CYTOCHROME_P450"/>
    <property type="match status" value="1"/>
</dbReference>
<gene>
    <name evidence="14" type="ORF">WOLCODRAFT_80792</name>
</gene>
<evidence type="ECO:0000256" key="6">
    <source>
        <dbReference type="ARBA" id="ARBA00022723"/>
    </source>
</evidence>
<protein>
    <submittedName>
        <fullName evidence="14">Cytochrome P450</fullName>
    </submittedName>
</protein>
<evidence type="ECO:0000313" key="15">
    <source>
        <dbReference type="Proteomes" id="UP000218811"/>
    </source>
</evidence>
<comment type="subcellular location">
    <subcellularLocation>
        <location evidence="2">Membrane</location>
    </subcellularLocation>
</comment>
<dbReference type="CDD" id="cd11041">
    <property type="entry name" value="CYP503A1-like"/>
    <property type="match status" value="1"/>
</dbReference>
<dbReference type="InterPro" id="IPR017972">
    <property type="entry name" value="Cyt_P450_CS"/>
</dbReference>
<reference evidence="14 15" key="1">
    <citation type="journal article" date="2012" name="Science">
        <title>The Paleozoic origin of enzymatic lignin decomposition reconstructed from 31 fungal genomes.</title>
        <authorList>
            <person name="Floudas D."/>
            <person name="Binder M."/>
            <person name="Riley R."/>
            <person name="Barry K."/>
            <person name="Blanchette R.A."/>
            <person name="Henrissat B."/>
            <person name="Martinez A.T."/>
            <person name="Otillar R."/>
            <person name="Spatafora J.W."/>
            <person name="Yadav J.S."/>
            <person name="Aerts A."/>
            <person name="Benoit I."/>
            <person name="Boyd A."/>
            <person name="Carlson A."/>
            <person name="Copeland A."/>
            <person name="Coutinho P.M."/>
            <person name="de Vries R.P."/>
            <person name="Ferreira P."/>
            <person name="Findley K."/>
            <person name="Foster B."/>
            <person name="Gaskell J."/>
            <person name="Glotzer D."/>
            <person name="Gorecki P."/>
            <person name="Heitman J."/>
            <person name="Hesse C."/>
            <person name="Hori C."/>
            <person name="Igarashi K."/>
            <person name="Jurgens J.A."/>
            <person name="Kallen N."/>
            <person name="Kersten P."/>
            <person name="Kohler A."/>
            <person name="Kuees U."/>
            <person name="Kumar T.K.A."/>
            <person name="Kuo A."/>
            <person name="LaButti K."/>
            <person name="Larrondo L.F."/>
            <person name="Lindquist E."/>
            <person name="Ling A."/>
            <person name="Lombard V."/>
            <person name="Lucas S."/>
            <person name="Lundell T."/>
            <person name="Martin R."/>
            <person name="McLaughlin D.J."/>
            <person name="Morgenstern I."/>
            <person name="Morin E."/>
            <person name="Murat C."/>
            <person name="Nagy L.G."/>
            <person name="Nolan M."/>
            <person name="Ohm R.A."/>
            <person name="Patyshakuliyeva A."/>
            <person name="Rokas A."/>
            <person name="Ruiz-Duenas F.J."/>
            <person name="Sabat G."/>
            <person name="Salamov A."/>
            <person name="Samejima M."/>
            <person name="Schmutz J."/>
            <person name="Slot J.C."/>
            <person name="St John F."/>
            <person name="Stenlid J."/>
            <person name="Sun H."/>
            <person name="Sun S."/>
            <person name="Syed K."/>
            <person name="Tsang A."/>
            <person name="Wiebenga A."/>
            <person name="Young D."/>
            <person name="Pisabarro A."/>
            <person name="Eastwood D.C."/>
            <person name="Martin F."/>
            <person name="Cullen D."/>
            <person name="Grigoriev I.V."/>
            <person name="Hibbett D.S."/>
        </authorList>
    </citation>
    <scope>NUCLEOTIDE SEQUENCE [LARGE SCALE GENOMIC DNA]</scope>
    <source>
        <strain evidence="14 15">MD-104</strain>
    </source>
</reference>
<evidence type="ECO:0000256" key="2">
    <source>
        <dbReference type="ARBA" id="ARBA00004370"/>
    </source>
</evidence>
<proteinExistence type="inferred from homology"/>
<evidence type="ECO:0000256" key="8">
    <source>
        <dbReference type="ARBA" id="ARBA00023002"/>
    </source>
</evidence>
<evidence type="ECO:0000256" key="3">
    <source>
        <dbReference type="ARBA" id="ARBA00010617"/>
    </source>
</evidence>
<dbReference type="Proteomes" id="UP000218811">
    <property type="component" value="Unassembled WGS sequence"/>
</dbReference>
<comment type="similarity">
    <text evidence="3 13">Belongs to the cytochrome P450 family.</text>
</comment>
<dbReference type="GO" id="GO:0016705">
    <property type="term" value="F:oxidoreductase activity, acting on paired donors, with incorporation or reduction of molecular oxygen"/>
    <property type="evidence" value="ECO:0007669"/>
    <property type="project" value="InterPro"/>
</dbReference>
<dbReference type="Pfam" id="PF00067">
    <property type="entry name" value="p450"/>
    <property type="match status" value="1"/>
</dbReference>
<name>A0A2H3J0S4_WOLCO</name>
<dbReference type="EMBL" id="KB467854">
    <property type="protein sequence ID" value="PCH35786.1"/>
    <property type="molecule type" value="Genomic_DNA"/>
</dbReference>
<evidence type="ECO:0000256" key="1">
    <source>
        <dbReference type="ARBA" id="ARBA00001971"/>
    </source>
</evidence>
<evidence type="ECO:0000256" key="11">
    <source>
        <dbReference type="ARBA" id="ARBA00023136"/>
    </source>
</evidence>
<keyword evidence="11" id="KW-0472">Membrane</keyword>
<evidence type="ECO:0000256" key="9">
    <source>
        <dbReference type="ARBA" id="ARBA00023004"/>
    </source>
</evidence>
<organism evidence="14 15">
    <name type="scientific">Wolfiporia cocos (strain MD-104)</name>
    <name type="common">Brown rot fungus</name>
    <dbReference type="NCBI Taxonomy" id="742152"/>
    <lineage>
        <taxon>Eukaryota</taxon>
        <taxon>Fungi</taxon>
        <taxon>Dikarya</taxon>
        <taxon>Basidiomycota</taxon>
        <taxon>Agaricomycotina</taxon>
        <taxon>Agaricomycetes</taxon>
        <taxon>Polyporales</taxon>
        <taxon>Phaeolaceae</taxon>
        <taxon>Wolfiporia</taxon>
    </lineage>
</organism>
<keyword evidence="15" id="KW-1185">Reference proteome</keyword>
<comment type="cofactor">
    <cofactor evidence="1 12">
        <name>heme</name>
        <dbReference type="ChEBI" id="CHEBI:30413"/>
    </cofactor>
</comment>
<sequence length="493" mass="55569">MDYYAHTVQIALFALLVALILRRRWDSIHSIPTIGYSLPLLSYHSAFKFLRNARQSVEEGYARHKVFKIATLDRWMVFVCGPEMNDELCKLPEDVASFEEAVQEWIYAEYSFGAPEYNLTIPAIHGLLVRNLPDVIPHVVDEIGLVFEELFPQEYWVELTNLPNFMSNLAARIVNRVFVGAPICREPEYLRTVTTYATDVIKTKVILDLIPKPLKPLIGNMLPWRARATRLLKHYLSADIADRQMRLDESSCKDKPDDFLMWLAKAARDSGGSMESILTSILMVNFAAIHTSSVTVTSTLFQIASQPEYIAILREDILDAIKAEGWTRGSVNSMGKLDSFIKETQRWQGSGIGTLPSQVLKTVTFSDGTIVPAGVHVHAAQAATYRDSTVYEDADTFKPFRFSEKREQTGQSTRHQFVSTSPEYLIFGHGKHACPGRFFAAIVIKIFLAHLLLRYDVKMGGDGSLPENVTIGTSTILSSKAKVLFRRRQFAHA</sequence>
<dbReference type="AlphaFoldDB" id="A0A2H3J0S4"/>
<dbReference type="PRINTS" id="PR00463">
    <property type="entry name" value="EP450I"/>
</dbReference>
<dbReference type="PANTHER" id="PTHR46206:SF5">
    <property type="entry name" value="P450, PUTATIVE (EUROFUNG)-RELATED"/>
    <property type="match status" value="1"/>
</dbReference>
<dbReference type="InterPro" id="IPR001128">
    <property type="entry name" value="Cyt_P450"/>
</dbReference>
<dbReference type="GO" id="GO:0005506">
    <property type="term" value="F:iron ion binding"/>
    <property type="evidence" value="ECO:0007669"/>
    <property type="project" value="InterPro"/>
</dbReference>
<keyword evidence="5" id="KW-0812">Transmembrane</keyword>
<dbReference type="Gene3D" id="1.10.630.10">
    <property type="entry name" value="Cytochrome P450"/>
    <property type="match status" value="1"/>
</dbReference>
<keyword evidence="6 12" id="KW-0479">Metal-binding</keyword>
<evidence type="ECO:0000313" key="14">
    <source>
        <dbReference type="EMBL" id="PCH35786.1"/>
    </source>
</evidence>
<evidence type="ECO:0000256" key="13">
    <source>
        <dbReference type="RuleBase" id="RU000461"/>
    </source>
</evidence>
<keyword evidence="9 12" id="KW-0408">Iron</keyword>
<dbReference type="GO" id="GO:0020037">
    <property type="term" value="F:heme binding"/>
    <property type="evidence" value="ECO:0007669"/>
    <property type="project" value="InterPro"/>
</dbReference>
<accession>A0A2H3J0S4</accession>
<dbReference type="STRING" id="742152.A0A2H3J0S4"/>
<dbReference type="GO" id="GO:0016020">
    <property type="term" value="C:membrane"/>
    <property type="evidence" value="ECO:0007669"/>
    <property type="project" value="UniProtKB-SubCell"/>
</dbReference>
<dbReference type="OMA" id="MNDELCK"/>
<evidence type="ECO:0000256" key="4">
    <source>
        <dbReference type="ARBA" id="ARBA00022617"/>
    </source>
</evidence>
<keyword evidence="7" id="KW-1133">Transmembrane helix</keyword>
<dbReference type="PANTHER" id="PTHR46206">
    <property type="entry name" value="CYTOCHROME P450"/>
    <property type="match status" value="1"/>
</dbReference>
<keyword evidence="8 13" id="KW-0560">Oxidoreductase</keyword>
<dbReference type="InterPro" id="IPR036396">
    <property type="entry name" value="Cyt_P450_sf"/>
</dbReference>
<keyword evidence="10 13" id="KW-0503">Monooxygenase</keyword>
<dbReference type="SUPFAM" id="SSF48264">
    <property type="entry name" value="Cytochrome P450"/>
    <property type="match status" value="1"/>
</dbReference>
<dbReference type="InterPro" id="IPR002401">
    <property type="entry name" value="Cyt_P450_E_grp-I"/>
</dbReference>
<dbReference type="OrthoDB" id="1844152at2759"/>
<evidence type="ECO:0000256" key="7">
    <source>
        <dbReference type="ARBA" id="ARBA00022989"/>
    </source>
</evidence>
<keyword evidence="4 12" id="KW-0349">Heme</keyword>
<dbReference type="GO" id="GO:0004497">
    <property type="term" value="F:monooxygenase activity"/>
    <property type="evidence" value="ECO:0007669"/>
    <property type="project" value="UniProtKB-KW"/>
</dbReference>
<evidence type="ECO:0000256" key="5">
    <source>
        <dbReference type="ARBA" id="ARBA00022692"/>
    </source>
</evidence>
<evidence type="ECO:0000256" key="10">
    <source>
        <dbReference type="ARBA" id="ARBA00023033"/>
    </source>
</evidence>
<evidence type="ECO:0000256" key="12">
    <source>
        <dbReference type="PIRSR" id="PIRSR602401-1"/>
    </source>
</evidence>
<feature type="binding site" description="axial binding residue" evidence="12">
    <location>
        <position position="434"/>
    </location>
    <ligand>
        <name>heme</name>
        <dbReference type="ChEBI" id="CHEBI:30413"/>
    </ligand>
    <ligandPart>
        <name>Fe</name>
        <dbReference type="ChEBI" id="CHEBI:18248"/>
    </ligandPart>
</feature>